<protein>
    <recommendedName>
        <fullName evidence="3">Carboxypeptidase regulatory-like domain-containing protein</fullName>
    </recommendedName>
</protein>
<name>A0A381RE77_9ZZZZ</name>
<feature type="region of interest" description="Disordered" evidence="1">
    <location>
        <begin position="309"/>
        <end position="329"/>
    </location>
</feature>
<dbReference type="SUPFAM" id="SSF63825">
    <property type="entry name" value="YWTD domain"/>
    <property type="match status" value="1"/>
</dbReference>
<evidence type="ECO:0000256" key="1">
    <source>
        <dbReference type="SAM" id="MobiDB-lite"/>
    </source>
</evidence>
<dbReference type="InterPro" id="IPR015943">
    <property type="entry name" value="WD40/YVTN_repeat-like_dom_sf"/>
</dbReference>
<gene>
    <name evidence="2" type="ORF">METZ01_LOCUS42959</name>
</gene>
<accession>A0A381RE77</accession>
<evidence type="ECO:0008006" key="3">
    <source>
        <dbReference type="Google" id="ProtNLM"/>
    </source>
</evidence>
<dbReference type="EMBL" id="UINC01001867">
    <property type="protein sequence ID" value="SUZ90105.1"/>
    <property type="molecule type" value="Genomic_DNA"/>
</dbReference>
<reference evidence="2" key="1">
    <citation type="submission" date="2018-05" db="EMBL/GenBank/DDBJ databases">
        <authorList>
            <person name="Lanie J.A."/>
            <person name="Ng W.-L."/>
            <person name="Kazmierczak K.M."/>
            <person name="Andrzejewski T.M."/>
            <person name="Davidsen T.M."/>
            <person name="Wayne K.J."/>
            <person name="Tettelin H."/>
            <person name="Glass J.I."/>
            <person name="Rusch D."/>
            <person name="Podicherti R."/>
            <person name="Tsui H.-C.T."/>
            <person name="Winkler M.E."/>
        </authorList>
    </citation>
    <scope>NUCLEOTIDE SEQUENCE</scope>
</reference>
<dbReference type="AlphaFoldDB" id="A0A381RE77"/>
<proteinExistence type="predicted"/>
<evidence type="ECO:0000313" key="2">
    <source>
        <dbReference type="EMBL" id="SUZ90105.1"/>
    </source>
</evidence>
<dbReference type="Gene3D" id="2.130.10.10">
    <property type="entry name" value="YVTN repeat-like/Quinoprotein amine dehydrogenase"/>
    <property type="match status" value="1"/>
</dbReference>
<organism evidence="2">
    <name type="scientific">marine metagenome</name>
    <dbReference type="NCBI Taxonomy" id="408172"/>
    <lineage>
        <taxon>unclassified sequences</taxon>
        <taxon>metagenomes</taxon>
        <taxon>ecological metagenomes</taxon>
    </lineage>
</organism>
<sequence>MATGIHRNRTLLPIGLSILATFNISTAIALDDIEGMIRGPDGGEAGVWVIAETTDLRTTFRKIVVTDDDGRFLIPDLPDASYDVWSRGYGIDDSYKESARPGDRLTINASVAETARKAAQNYPANYWYSLLDVPKTSEFPGTGDQGNGISPRVLNQAQWVDRLKDGCQLCHQMGNLATREIPEPSNFDSTRHAWDQRLQMGRGAMIGPMYQLGRKRAVDVFADWTDRIMAGEIPEPPPRPDGIQQNLVLTQWGWSNPEGFVHDNVSTDKRNPKLYPDGQVFGVAQTQGRLTITDPLKHQSRELTIPMREAGGSNTSYVGGGPSNPHNPMMDDQNRVWMTSSIRRNKNSTWCSDSEHPSVQQFPLKNSGRQLSYFDVDTEKFVLIDTCYSTHHLQFAYDNNNTLWSSGDMNVVGWLDTKMFDETQDERASQGWCPTILDTSGDGRVGEYVGPDDAVDPTKDKRVTGFAYGIIPNPADGSVWFTRPYPNMVPGQILRLDPKTCLTEQYQPPFGVDTVPASQWGHGPRGIDIDRNGIIWTALGGSGHIASFDRSKCKVLNGPKATGQHCPEGWSLHSTPGPQMKGVTSAGNADFHYYIWVDQFDTLGLGTNVPIANGTTSDSLIAWLPESSEMVTLRVPYPLGFYTRGLDGRIDDPEAGWKGRGVWASNNSVVVWHNEGGRGMTSEIVRFQIRPHPLAD</sequence>